<dbReference type="InterPro" id="IPR050396">
    <property type="entry name" value="Glycosyltr_51/Transpeptidase"/>
</dbReference>
<reference evidence="14 15" key="1">
    <citation type="journal article" date="2019" name="PLoS Negl. Trop. Dis.">
        <title>Revisiting the worldwide diversity of Leptospira species in the environment.</title>
        <authorList>
            <person name="Vincent A.T."/>
            <person name="Schiettekatte O."/>
            <person name="Bourhy P."/>
            <person name="Veyrier F.J."/>
            <person name="Picardeau M."/>
        </authorList>
    </citation>
    <scope>NUCLEOTIDE SEQUENCE [LARGE SCALE GENOMIC DNA]</scope>
    <source>
        <strain evidence="14 15">201800273</strain>
    </source>
</reference>
<dbReference type="InterPro" id="IPR036950">
    <property type="entry name" value="PBP_transglycosylase"/>
</dbReference>
<evidence type="ECO:0000256" key="10">
    <source>
        <dbReference type="ARBA" id="ARBA00044770"/>
    </source>
</evidence>
<comment type="similarity">
    <text evidence="2">In the C-terminal section; belongs to the transpeptidase family.</text>
</comment>
<dbReference type="EC" id="2.4.99.28" evidence="10"/>
<evidence type="ECO:0000256" key="8">
    <source>
        <dbReference type="ARBA" id="ARBA00022801"/>
    </source>
</evidence>
<evidence type="ECO:0000256" key="11">
    <source>
        <dbReference type="ARBA" id="ARBA00049902"/>
    </source>
</evidence>
<evidence type="ECO:0000256" key="4">
    <source>
        <dbReference type="ARBA" id="ARBA00022645"/>
    </source>
</evidence>
<evidence type="ECO:0000259" key="13">
    <source>
        <dbReference type="Pfam" id="PF00912"/>
    </source>
</evidence>
<dbReference type="Gene3D" id="1.10.3810.10">
    <property type="entry name" value="Biosynthetic peptidoglycan transglycosylase-like"/>
    <property type="match status" value="1"/>
</dbReference>
<dbReference type="GO" id="GO:0004180">
    <property type="term" value="F:carboxypeptidase activity"/>
    <property type="evidence" value="ECO:0007669"/>
    <property type="project" value="UniProtKB-KW"/>
</dbReference>
<keyword evidence="6" id="KW-0328">Glycosyltransferase</keyword>
<dbReference type="GO" id="GO:0006508">
    <property type="term" value="P:proteolysis"/>
    <property type="evidence" value="ECO:0007669"/>
    <property type="project" value="UniProtKB-KW"/>
</dbReference>
<dbReference type="PANTHER" id="PTHR32282:SF15">
    <property type="entry name" value="PENICILLIN-BINDING PROTEIN 1C"/>
    <property type="match status" value="1"/>
</dbReference>
<dbReference type="RefSeq" id="WP_135770291.1">
    <property type="nucleotide sequence ID" value="NZ_RQFT01000003.1"/>
</dbReference>
<dbReference type="GO" id="GO:0030288">
    <property type="term" value="C:outer membrane-bounded periplasmic space"/>
    <property type="evidence" value="ECO:0007669"/>
    <property type="project" value="TreeGrafter"/>
</dbReference>
<dbReference type="InterPro" id="IPR023346">
    <property type="entry name" value="Lysozyme-like_dom_sf"/>
</dbReference>
<dbReference type="Gene3D" id="3.40.710.10">
    <property type="entry name" value="DD-peptidase/beta-lactamase superfamily"/>
    <property type="match status" value="1"/>
</dbReference>
<protein>
    <recommendedName>
        <fullName evidence="10">peptidoglycan glycosyltransferase</fullName>
        <ecNumber evidence="10">2.4.99.28</ecNumber>
    </recommendedName>
</protein>
<evidence type="ECO:0000256" key="3">
    <source>
        <dbReference type="ARBA" id="ARBA00007739"/>
    </source>
</evidence>
<dbReference type="SUPFAM" id="SSF53955">
    <property type="entry name" value="Lysozyme-like"/>
    <property type="match status" value="1"/>
</dbReference>
<dbReference type="GO" id="GO:0008955">
    <property type="term" value="F:peptidoglycan glycosyltransferase activity"/>
    <property type="evidence" value="ECO:0007669"/>
    <property type="project" value="UniProtKB-EC"/>
</dbReference>
<evidence type="ECO:0000259" key="12">
    <source>
        <dbReference type="Pfam" id="PF00905"/>
    </source>
</evidence>
<dbReference type="EMBL" id="RQFT01000003">
    <property type="protein sequence ID" value="TGL08442.1"/>
    <property type="molecule type" value="Genomic_DNA"/>
</dbReference>
<feature type="domain" description="Penicillin-binding protein transpeptidase" evidence="12">
    <location>
        <begin position="345"/>
        <end position="548"/>
    </location>
</feature>
<dbReference type="InterPro" id="IPR012338">
    <property type="entry name" value="Beta-lactam/transpept-like"/>
</dbReference>
<evidence type="ECO:0000256" key="6">
    <source>
        <dbReference type="ARBA" id="ARBA00022676"/>
    </source>
</evidence>
<comment type="catalytic activity">
    <reaction evidence="11">
        <text>[GlcNAc-(1-&gt;4)-Mur2Ac(oyl-L-Ala-gamma-D-Glu-L-Lys-D-Ala-D-Ala)](n)-di-trans,octa-cis-undecaprenyl diphosphate + beta-D-GlcNAc-(1-&gt;4)-Mur2Ac(oyl-L-Ala-gamma-D-Glu-L-Lys-D-Ala-D-Ala)-di-trans,octa-cis-undecaprenyl diphosphate = [GlcNAc-(1-&gt;4)-Mur2Ac(oyl-L-Ala-gamma-D-Glu-L-Lys-D-Ala-D-Ala)](n+1)-di-trans,octa-cis-undecaprenyl diphosphate + di-trans,octa-cis-undecaprenyl diphosphate + H(+)</text>
        <dbReference type="Rhea" id="RHEA:23708"/>
        <dbReference type="Rhea" id="RHEA-COMP:9602"/>
        <dbReference type="Rhea" id="RHEA-COMP:9603"/>
        <dbReference type="ChEBI" id="CHEBI:15378"/>
        <dbReference type="ChEBI" id="CHEBI:58405"/>
        <dbReference type="ChEBI" id="CHEBI:60033"/>
        <dbReference type="ChEBI" id="CHEBI:78435"/>
        <dbReference type="EC" id="2.4.99.28"/>
    </reaction>
</comment>
<dbReference type="PANTHER" id="PTHR32282">
    <property type="entry name" value="BINDING PROTEIN TRANSPEPTIDASE, PUTATIVE-RELATED"/>
    <property type="match status" value="1"/>
</dbReference>
<evidence type="ECO:0000256" key="7">
    <source>
        <dbReference type="ARBA" id="ARBA00022679"/>
    </source>
</evidence>
<keyword evidence="8" id="KW-0378">Hydrolase</keyword>
<comment type="pathway">
    <text evidence="1">Cell wall biogenesis; peptidoglycan biosynthesis.</text>
</comment>
<dbReference type="AlphaFoldDB" id="A0A7I0HWM0"/>
<comment type="caution">
    <text evidence="14">The sequence shown here is derived from an EMBL/GenBank/DDBJ whole genome shotgun (WGS) entry which is preliminary data.</text>
</comment>
<evidence type="ECO:0000313" key="15">
    <source>
        <dbReference type="Proteomes" id="UP000297641"/>
    </source>
</evidence>
<evidence type="ECO:0000256" key="5">
    <source>
        <dbReference type="ARBA" id="ARBA00022670"/>
    </source>
</evidence>
<gene>
    <name evidence="14" type="ORF">EHQ43_05200</name>
</gene>
<evidence type="ECO:0000256" key="1">
    <source>
        <dbReference type="ARBA" id="ARBA00004752"/>
    </source>
</evidence>
<dbReference type="InterPro" id="IPR001264">
    <property type="entry name" value="Glyco_trans_51"/>
</dbReference>
<keyword evidence="7" id="KW-0808">Transferase</keyword>
<feature type="domain" description="Glycosyl transferase family 51" evidence="13">
    <location>
        <begin position="52"/>
        <end position="207"/>
    </location>
</feature>
<dbReference type="SUPFAM" id="SSF56601">
    <property type="entry name" value="beta-lactamase/transpeptidase-like"/>
    <property type="match status" value="1"/>
</dbReference>
<comment type="similarity">
    <text evidence="3">In the N-terminal section; belongs to the glycosyltransferase 51 family.</text>
</comment>
<dbReference type="GO" id="GO:0009252">
    <property type="term" value="P:peptidoglycan biosynthetic process"/>
    <property type="evidence" value="ECO:0007669"/>
    <property type="project" value="TreeGrafter"/>
</dbReference>
<sequence>MKRKIFQTLKILTPAVLILLGLGYVFRPIDLNVFKKQITTRILSKEKQIIGRSTNDSQTKQDWESIDEYPDFVSKIVILAEDKRFETHHGIDLLALSNSLYSFLFTRENRGGGSTITMQLTRIVFPEIRKYPILFRKIIEVATALRFELWMTKKEILEAYLNSVSLHSNIVGFPSASLQLFGKHIRFLSIEESVYLTILIRKNHSSDEEIKFRYNQLKEKIPFPIPYLENPKELTILTKKENVSEVNPLLSGENQHFLNWIRVLIPLPDGEFIGTISSQLNSEVHSIVNSELEGLKRWNVGNASALVLEKNPNYFDELSLVAMIGSKNFFEEGNGMVNGTLAFRDAGSTLKPLLYGYAIDKKYYTINSILSDEKFSYPIGFVGNYLPRNADLRYWGDLTLAEALGNSRNIPAVTAIQKIGVPNFYQFLISAGFQHLKESPSFYGPGLALGTGGASLLQLSRIYGAFALGGILPKIRLGYFKEEPFYFGDSKRIFSEETSEEIKFILSDGKLRQKAFGRRSYLNFPFPVSVKTGTSKDYRNSWTVAFNDRYVVAAWVGNFSGEKTMDVSGSFGAGRIVQNIFRLLMNDKPKSVYIPKLTEIRDFCKITGKSATKKCPSISLRVRKTMNHSEICNKHGEGDLSSVIGVGFVYPANGQVYLYHPAHEKDKQKIPIRIREIKTLKNPKLVWNQMKEIPMSLDGDANVSIQRGKQNLELFDGLEKKASVQFEVK</sequence>
<organism evidence="14 15">
    <name type="scientific">Leptospira bouyouniensis</name>
    <dbReference type="NCBI Taxonomy" id="2484911"/>
    <lineage>
        <taxon>Bacteria</taxon>
        <taxon>Pseudomonadati</taxon>
        <taxon>Spirochaetota</taxon>
        <taxon>Spirochaetia</taxon>
        <taxon>Leptospirales</taxon>
        <taxon>Leptospiraceae</taxon>
        <taxon>Leptospira</taxon>
    </lineage>
</organism>
<keyword evidence="9" id="KW-0511">Multifunctional enzyme</keyword>
<name>A0A7I0HWM0_9LEPT</name>
<accession>A0A7I0HWM0</accession>
<dbReference type="Proteomes" id="UP000297641">
    <property type="component" value="Unassembled WGS sequence"/>
</dbReference>
<dbReference type="InterPro" id="IPR001460">
    <property type="entry name" value="PCN-bd_Tpept"/>
</dbReference>
<proteinExistence type="inferred from homology"/>
<evidence type="ECO:0000256" key="9">
    <source>
        <dbReference type="ARBA" id="ARBA00023268"/>
    </source>
</evidence>
<dbReference type="GO" id="GO:0008658">
    <property type="term" value="F:penicillin binding"/>
    <property type="evidence" value="ECO:0007669"/>
    <property type="project" value="InterPro"/>
</dbReference>
<evidence type="ECO:0000256" key="2">
    <source>
        <dbReference type="ARBA" id="ARBA00007090"/>
    </source>
</evidence>
<dbReference type="Pfam" id="PF00905">
    <property type="entry name" value="Transpeptidase"/>
    <property type="match status" value="1"/>
</dbReference>
<dbReference type="Pfam" id="PF00912">
    <property type="entry name" value="Transgly"/>
    <property type="match status" value="1"/>
</dbReference>
<keyword evidence="4" id="KW-0121">Carboxypeptidase</keyword>
<keyword evidence="5" id="KW-0645">Protease</keyword>
<evidence type="ECO:0000313" key="14">
    <source>
        <dbReference type="EMBL" id="TGL08442.1"/>
    </source>
</evidence>